<gene>
    <name evidence="1" type="ORF">JOC54_003163</name>
</gene>
<keyword evidence="2" id="KW-1185">Reference proteome</keyword>
<sequence length="85" mass="9646">MQKSFELTYEGQQILVTNSWMNGEKLHIDGKLQDENLGLSFRGTLNGVLRNHNNEVKTVKASVGGFFTISCRIFVDNQLVYPIQN</sequence>
<evidence type="ECO:0000313" key="2">
    <source>
        <dbReference type="Proteomes" id="UP001179280"/>
    </source>
</evidence>
<protein>
    <submittedName>
        <fullName evidence="1">Uncharacterized protein</fullName>
    </submittedName>
</protein>
<dbReference type="EMBL" id="JAFBCV010000010">
    <property type="protein sequence ID" value="MBM7839883.1"/>
    <property type="molecule type" value="Genomic_DNA"/>
</dbReference>
<comment type="caution">
    <text evidence="1">The sequence shown here is derived from an EMBL/GenBank/DDBJ whole genome shotgun (WGS) entry which is preliminary data.</text>
</comment>
<dbReference type="RefSeq" id="WP_204467179.1">
    <property type="nucleotide sequence ID" value="NZ_JAFBCV010000010.1"/>
</dbReference>
<proteinExistence type="predicted"/>
<organism evidence="1 2">
    <name type="scientific">Shouchella xiaoxiensis</name>
    <dbReference type="NCBI Taxonomy" id="766895"/>
    <lineage>
        <taxon>Bacteria</taxon>
        <taxon>Bacillati</taxon>
        <taxon>Bacillota</taxon>
        <taxon>Bacilli</taxon>
        <taxon>Bacillales</taxon>
        <taxon>Bacillaceae</taxon>
        <taxon>Shouchella</taxon>
    </lineage>
</organism>
<name>A0ABS2SWG3_9BACI</name>
<reference evidence="1" key="1">
    <citation type="submission" date="2021-01" db="EMBL/GenBank/DDBJ databases">
        <title>Genomic Encyclopedia of Type Strains, Phase IV (KMG-IV): sequencing the most valuable type-strain genomes for metagenomic binning, comparative biology and taxonomic classification.</title>
        <authorList>
            <person name="Goeker M."/>
        </authorList>
    </citation>
    <scope>NUCLEOTIDE SEQUENCE</scope>
    <source>
        <strain evidence="1">DSM 21943</strain>
    </source>
</reference>
<evidence type="ECO:0000313" key="1">
    <source>
        <dbReference type="EMBL" id="MBM7839883.1"/>
    </source>
</evidence>
<accession>A0ABS2SWG3</accession>
<dbReference type="Proteomes" id="UP001179280">
    <property type="component" value="Unassembled WGS sequence"/>
</dbReference>